<dbReference type="EMBL" id="JARBHB010000004">
    <property type="protein sequence ID" value="KAJ8887298.1"/>
    <property type="molecule type" value="Genomic_DNA"/>
</dbReference>
<sequence>MCLYIVQEKTIGMPQKNGMSHAVIEKAKKKYSTQIRHPYDWPQLIRMAGKKKPFNVIELTQDDFCYYASLVRTYIQMRKSKEDGEKFVWQQVRIYILCHGYNTMPTTSALSKAKQCYNDVVPISEEKRDLLSLLPYIPLVFHEFYKNLKTEMDLTDPICDSDEEN</sequence>
<gene>
    <name evidence="1" type="ORF">PR048_013513</name>
</gene>
<keyword evidence="2" id="KW-1185">Reference proteome</keyword>
<accession>A0ABQ9HSD8</accession>
<proteinExistence type="predicted"/>
<protein>
    <submittedName>
        <fullName evidence="1">Uncharacterized protein</fullName>
    </submittedName>
</protein>
<reference evidence="1 2" key="1">
    <citation type="submission" date="2023-02" db="EMBL/GenBank/DDBJ databases">
        <title>LHISI_Scaffold_Assembly.</title>
        <authorList>
            <person name="Stuart O.P."/>
            <person name="Cleave R."/>
            <person name="Magrath M.J.L."/>
            <person name="Mikheyev A.S."/>
        </authorList>
    </citation>
    <scope>NUCLEOTIDE SEQUENCE [LARGE SCALE GENOMIC DNA]</scope>
    <source>
        <strain evidence="1">Daus_M_001</strain>
        <tissue evidence="1">Leg muscle</tissue>
    </source>
</reference>
<evidence type="ECO:0000313" key="1">
    <source>
        <dbReference type="EMBL" id="KAJ8887298.1"/>
    </source>
</evidence>
<dbReference type="Proteomes" id="UP001159363">
    <property type="component" value="Chromosome X"/>
</dbReference>
<comment type="caution">
    <text evidence="1">The sequence shown here is derived from an EMBL/GenBank/DDBJ whole genome shotgun (WGS) entry which is preliminary data.</text>
</comment>
<organism evidence="1 2">
    <name type="scientific">Dryococelus australis</name>
    <dbReference type="NCBI Taxonomy" id="614101"/>
    <lineage>
        <taxon>Eukaryota</taxon>
        <taxon>Metazoa</taxon>
        <taxon>Ecdysozoa</taxon>
        <taxon>Arthropoda</taxon>
        <taxon>Hexapoda</taxon>
        <taxon>Insecta</taxon>
        <taxon>Pterygota</taxon>
        <taxon>Neoptera</taxon>
        <taxon>Polyneoptera</taxon>
        <taxon>Phasmatodea</taxon>
        <taxon>Verophasmatodea</taxon>
        <taxon>Anareolatae</taxon>
        <taxon>Phasmatidae</taxon>
        <taxon>Eurycanthinae</taxon>
        <taxon>Dryococelus</taxon>
    </lineage>
</organism>
<name>A0ABQ9HSD8_9NEOP</name>
<evidence type="ECO:0000313" key="2">
    <source>
        <dbReference type="Proteomes" id="UP001159363"/>
    </source>
</evidence>